<dbReference type="InterPro" id="IPR010982">
    <property type="entry name" value="Lambda_DNA-bd_dom_sf"/>
</dbReference>
<accession>A0ABQ3W342</accession>
<dbReference type="SUPFAM" id="SSF53822">
    <property type="entry name" value="Periplasmic binding protein-like I"/>
    <property type="match status" value="1"/>
</dbReference>
<keyword evidence="2" id="KW-0238">DNA-binding</keyword>
<dbReference type="Pfam" id="PF00356">
    <property type="entry name" value="LacI"/>
    <property type="match status" value="1"/>
</dbReference>
<dbReference type="InterPro" id="IPR001387">
    <property type="entry name" value="Cro/C1-type_HTH"/>
</dbReference>
<dbReference type="CDD" id="cd01392">
    <property type="entry name" value="HTH_LacI"/>
    <property type="match status" value="1"/>
</dbReference>
<keyword evidence="1" id="KW-0805">Transcription regulation</keyword>
<dbReference type="PANTHER" id="PTHR30146:SF154">
    <property type="entry name" value="TRANSCRIPTION REGULATOR, MEMBER OF GALR FAMILY"/>
    <property type="match status" value="1"/>
</dbReference>
<dbReference type="Proteomes" id="UP000616547">
    <property type="component" value="Unassembled WGS sequence"/>
</dbReference>
<name>A0ABQ3W342_9LACO</name>
<dbReference type="InterPro" id="IPR046335">
    <property type="entry name" value="LacI/GalR-like_sensor"/>
</dbReference>
<evidence type="ECO:0000256" key="1">
    <source>
        <dbReference type="ARBA" id="ARBA00023015"/>
    </source>
</evidence>
<dbReference type="PROSITE" id="PS50932">
    <property type="entry name" value="HTH_LACI_2"/>
    <property type="match status" value="1"/>
</dbReference>
<dbReference type="EMBL" id="BOCI01000128">
    <property type="protein sequence ID" value="GHW00788.1"/>
    <property type="molecule type" value="Genomic_DNA"/>
</dbReference>
<dbReference type="Gene3D" id="3.40.50.2300">
    <property type="match status" value="2"/>
</dbReference>
<dbReference type="Pfam" id="PF13377">
    <property type="entry name" value="Peripla_BP_3"/>
    <property type="match status" value="1"/>
</dbReference>
<dbReference type="InterPro" id="IPR028082">
    <property type="entry name" value="Peripla_BP_I"/>
</dbReference>
<feature type="domain" description="HTH lacI-type" evidence="4">
    <location>
        <begin position="3"/>
        <end position="56"/>
    </location>
</feature>
<dbReference type="CDD" id="cd01542">
    <property type="entry name" value="PBP1_TreR-like"/>
    <property type="match status" value="1"/>
</dbReference>
<dbReference type="PROSITE" id="PS50943">
    <property type="entry name" value="HTH_CROC1"/>
    <property type="match status" value="1"/>
</dbReference>
<evidence type="ECO:0000313" key="6">
    <source>
        <dbReference type="EMBL" id="GHW00788.1"/>
    </source>
</evidence>
<protein>
    <submittedName>
        <fullName evidence="6">LacI family transcriptional regulator</fullName>
    </submittedName>
</protein>
<evidence type="ECO:0000256" key="3">
    <source>
        <dbReference type="ARBA" id="ARBA00023163"/>
    </source>
</evidence>
<evidence type="ECO:0000313" key="7">
    <source>
        <dbReference type="Proteomes" id="UP000616547"/>
    </source>
</evidence>
<dbReference type="SUPFAM" id="SSF47413">
    <property type="entry name" value="lambda repressor-like DNA-binding domains"/>
    <property type="match status" value="1"/>
</dbReference>
<dbReference type="InterPro" id="IPR000843">
    <property type="entry name" value="HTH_LacI"/>
</dbReference>
<evidence type="ECO:0000259" key="5">
    <source>
        <dbReference type="PROSITE" id="PS50943"/>
    </source>
</evidence>
<reference evidence="7" key="1">
    <citation type="submission" date="2021-01" db="EMBL/GenBank/DDBJ databases">
        <title>Draft genome sequence of Nasalis larvatus strain YZ03.</title>
        <authorList>
            <person name="Suzuki-Hashido N."/>
            <person name="Tsuchida S."/>
            <person name="Hayakawa T."/>
        </authorList>
    </citation>
    <scope>NUCLEOTIDE SEQUENCE [LARGE SCALE GENOMIC DNA]</scope>
    <source>
        <strain evidence="7">YZ03</strain>
    </source>
</reference>
<keyword evidence="3" id="KW-0804">Transcription</keyword>
<dbReference type="RefSeq" id="WP_201330029.1">
    <property type="nucleotide sequence ID" value="NZ_BOCG01000095.1"/>
</dbReference>
<gene>
    <name evidence="6" type="primary">scrR</name>
    <name evidence="6" type="ORF">lacNasYZ03_04750</name>
</gene>
<proteinExistence type="predicted"/>
<sequence>MSMTISDIAKLSGVAKSTVSRYFNGGSISDKTKKKIEKVVQETDFHPNTIASRLKSKKNYLIGVIVDELSTRSVGILIDSMQQELNKHGYQLFILSNRETENQEDKTRSLQLLADQNVDAIVFGSSQVTREQIQFLTNLKIPVLILGQKNSVFPYRKIDDYKGGYLMGQYISTLKPQRPLFLSMPLYDLAAGTERLNGFVEGAASIKSKVIECGYNPESVYQHKEEIVSYKPDVVVCASDYLILGLLHIIKELDLSFPEDVRIAGFGNYDFSNKYALDLTSIDFDYPTLGINTARAVINLLAENEKDMLDENDYNTRLIERNSTANSTK</sequence>
<dbReference type="SMART" id="SM00354">
    <property type="entry name" value="HTH_LACI"/>
    <property type="match status" value="1"/>
</dbReference>
<dbReference type="PANTHER" id="PTHR30146">
    <property type="entry name" value="LACI-RELATED TRANSCRIPTIONAL REPRESSOR"/>
    <property type="match status" value="1"/>
</dbReference>
<organism evidence="6 7">
    <name type="scientific">Lactobacillus nasalidis</name>
    <dbReference type="NCBI Taxonomy" id="2797258"/>
    <lineage>
        <taxon>Bacteria</taxon>
        <taxon>Bacillati</taxon>
        <taxon>Bacillota</taxon>
        <taxon>Bacilli</taxon>
        <taxon>Lactobacillales</taxon>
        <taxon>Lactobacillaceae</taxon>
        <taxon>Lactobacillus</taxon>
    </lineage>
</organism>
<feature type="domain" description="HTH cro/C1-type" evidence="5">
    <location>
        <begin position="3"/>
        <end position="39"/>
    </location>
</feature>
<comment type="caution">
    <text evidence="6">The sequence shown here is derived from an EMBL/GenBank/DDBJ whole genome shotgun (WGS) entry which is preliminary data.</text>
</comment>
<keyword evidence="7" id="KW-1185">Reference proteome</keyword>
<evidence type="ECO:0000259" key="4">
    <source>
        <dbReference type="PROSITE" id="PS50932"/>
    </source>
</evidence>
<dbReference type="Gene3D" id="1.10.260.40">
    <property type="entry name" value="lambda repressor-like DNA-binding domains"/>
    <property type="match status" value="1"/>
</dbReference>
<evidence type="ECO:0000256" key="2">
    <source>
        <dbReference type="ARBA" id="ARBA00023125"/>
    </source>
</evidence>